<feature type="domain" description="Glycoside hydrolase family 5" evidence="9">
    <location>
        <begin position="126"/>
        <end position="352"/>
    </location>
</feature>
<dbReference type="STRING" id="117157.SAMN04489717_0883"/>
<evidence type="ECO:0000256" key="8">
    <source>
        <dbReference type="SAM" id="SignalP"/>
    </source>
</evidence>
<dbReference type="EC" id="3.2.1.78" evidence="3"/>
<keyword evidence="5 8" id="KW-0732">Signal</keyword>
<dbReference type="InterPro" id="IPR045053">
    <property type="entry name" value="MAN-like"/>
</dbReference>
<dbReference type="GO" id="GO:0016985">
    <property type="term" value="F:mannan endo-1,4-beta-mannosidase activity"/>
    <property type="evidence" value="ECO:0007669"/>
    <property type="project" value="TreeGrafter"/>
</dbReference>
<evidence type="ECO:0000256" key="2">
    <source>
        <dbReference type="ARBA" id="ARBA00004613"/>
    </source>
</evidence>
<dbReference type="PROSITE" id="PS51318">
    <property type="entry name" value="TAT"/>
    <property type="match status" value="1"/>
</dbReference>
<gene>
    <name evidence="10" type="ORF">SAMN04489717_0883</name>
</gene>
<evidence type="ECO:0000256" key="6">
    <source>
        <dbReference type="ARBA" id="ARBA00022801"/>
    </source>
</evidence>
<keyword evidence="7" id="KW-0326">Glycosidase</keyword>
<dbReference type="Pfam" id="PF26410">
    <property type="entry name" value="GH5_mannosidase"/>
    <property type="match status" value="1"/>
</dbReference>
<dbReference type="Gene3D" id="3.20.20.80">
    <property type="entry name" value="Glycosidases"/>
    <property type="match status" value="1"/>
</dbReference>
<evidence type="ECO:0000256" key="4">
    <source>
        <dbReference type="ARBA" id="ARBA00022525"/>
    </source>
</evidence>
<name>A0A1H1MLU3_9ACTN</name>
<reference evidence="10 11" key="1">
    <citation type="submission" date="2016-10" db="EMBL/GenBank/DDBJ databases">
        <authorList>
            <person name="de Groot N.N."/>
        </authorList>
    </citation>
    <scope>NUCLEOTIDE SEQUENCE [LARGE SCALE GENOMIC DNA]</scope>
    <source>
        <strain evidence="10 11">DSM 22024</strain>
    </source>
</reference>
<dbReference type="InterPro" id="IPR017853">
    <property type="entry name" value="GH"/>
</dbReference>
<dbReference type="InterPro" id="IPR006311">
    <property type="entry name" value="TAT_signal"/>
</dbReference>
<feature type="signal peptide" evidence="8">
    <location>
        <begin position="1"/>
        <end position="39"/>
    </location>
</feature>
<keyword evidence="4" id="KW-0964">Secreted</keyword>
<dbReference type="Proteomes" id="UP000198983">
    <property type="component" value="Chromosome I"/>
</dbReference>
<evidence type="ECO:0000256" key="1">
    <source>
        <dbReference type="ARBA" id="ARBA00001678"/>
    </source>
</evidence>
<evidence type="ECO:0000256" key="5">
    <source>
        <dbReference type="ARBA" id="ARBA00022729"/>
    </source>
</evidence>
<proteinExistence type="predicted"/>
<evidence type="ECO:0000259" key="9">
    <source>
        <dbReference type="Pfam" id="PF26410"/>
    </source>
</evidence>
<comment type="catalytic activity">
    <reaction evidence="1">
        <text>Random hydrolysis of (1-&gt;4)-beta-D-mannosidic linkages in mannans, galactomannans and glucomannans.</text>
        <dbReference type="EC" id="3.2.1.78"/>
    </reaction>
</comment>
<dbReference type="AlphaFoldDB" id="A0A1H1MLU3"/>
<dbReference type="PANTHER" id="PTHR31451:SF39">
    <property type="entry name" value="MANNAN ENDO-1,4-BETA-MANNOSIDASE 1"/>
    <property type="match status" value="1"/>
</dbReference>
<feature type="chain" id="PRO_5009254533" description="mannan endo-1,4-beta-mannosidase" evidence="8">
    <location>
        <begin position="40"/>
        <end position="455"/>
    </location>
</feature>
<dbReference type="GO" id="GO:0000272">
    <property type="term" value="P:polysaccharide catabolic process"/>
    <property type="evidence" value="ECO:0007669"/>
    <property type="project" value="InterPro"/>
</dbReference>
<dbReference type="PANTHER" id="PTHR31451">
    <property type="match status" value="1"/>
</dbReference>
<evidence type="ECO:0000313" key="11">
    <source>
        <dbReference type="Proteomes" id="UP000198983"/>
    </source>
</evidence>
<evidence type="ECO:0000313" key="10">
    <source>
        <dbReference type="EMBL" id="SDR87823.1"/>
    </source>
</evidence>
<evidence type="ECO:0000256" key="7">
    <source>
        <dbReference type="ARBA" id="ARBA00023295"/>
    </source>
</evidence>
<accession>A0A1H1MLU3</accession>
<organism evidence="10 11">
    <name type="scientific">Actinopolymorpha singaporensis</name>
    <dbReference type="NCBI Taxonomy" id="117157"/>
    <lineage>
        <taxon>Bacteria</taxon>
        <taxon>Bacillati</taxon>
        <taxon>Actinomycetota</taxon>
        <taxon>Actinomycetes</taxon>
        <taxon>Propionibacteriales</taxon>
        <taxon>Actinopolymorphaceae</taxon>
        <taxon>Actinopolymorpha</taxon>
    </lineage>
</organism>
<keyword evidence="6" id="KW-0378">Hydrolase</keyword>
<dbReference type="GO" id="GO:0005576">
    <property type="term" value="C:extracellular region"/>
    <property type="evidence" value="ECO:0007669"/>
    <property type="project" value="UniProtKB-SubCell"/>
</dbReference>
<evidence type="ECO:0000256" key="3">
    <source>
        <dbReference type="ARBA" id="ARBA00012706"/>
    </source>
</evidence>
<keyword evidence="11" id="KW-1185">Reference proteome</keyword>
<comment type="subcellular location">
    <subcellularLocation>
        <location evidence="2">Secreted</location>
    </subcellularLocation>
</comment>
<protein>
    <recommendedName>
        <fullName evidence="3">mannan endo-1,4-beta-mannosidase</fullName>
        <ecNumber evidence="3">3.2.1.78</ecNumber>
    </recommendedName>
</protein>
<dbReference type="EMBL" id="LT629732">
    <property type="protein sequence ID" value="SDR87823.1"/>
    <property type="molecule type" value="Genomic_DNA"/>
</dbReference>
<sequence length="455" mass="50363">MSPAHREPSSAFPRRRTLLKASAAVPAAALLGSAAPAHAAGRQSPFVGTDGTGFTYQGRPFAVAGFNNHYLGWGTRAEVDDVLETAKRAGASVVRTILHSVIGSPDGSVPSTWNWQSTADASNMGMHGTYLLSWDAARGTWAFNDSTVNGLGRWDYVIWKAERLGLKLDIALIDFWQWAGGIQQVCRWFLPDYNVSNDPRRYTFFFADERTRAFYRDWVAHVLNRRNSLTGRAYKDEPAIFAWDLMNEPEADNTKTMPDGRPLSEDWISRMSAYVKSIDANHLVCVGGEGFYDRSSFVDPARELAIPTIDFGTWHTYPDYHGITPAQVVDLIHRHGETARQAGKPVVLQEFSYSALHEGQPAALRSWVDAIAADRSSAGWLYWRLVGRVTPAPTRAFPEAENDLPTEFAPDNGEHFDVAANPDATPPAVWDSFQVLAGAARQLTRRNQPGVPART</sequence>
<dbReference type="SUPFAM" id="SSF51445">
    <property type="entry name" value="(Trans)glycosidases"/>
    <property type="match status" value="1"/>
</dbReference>
<dbReference type="InterPro" id="IPR001547">
    <property type="entry name" value="Glyco_hydro_5"/>
</dbReference>